<dbReference type="EMBL" id="FQUF01000008">
    <property type="protein sequence ID" value="SHE56427.1"/>
    <property type="molecule type" value="Genomic_DNA"/>
</dbReference>
<name>A0A1M4UI94_9LACT</name>
<sequence>MKKIAKWNGLRILRDWKTRILLALFLVFFGSFSLLYRQQNVTFPAIEMSEEYEDERQIYRLIPQSHFDSELGQEVQKALGSNSVALGVNRYILSQRSGNEIKGMAALPDYIENGRTIVENNIFLYGAEEFESYDLLVDTYLPPLEEVLEQERFYDQLEASGLDIEWNPYSASQMTKGELELLSGLTLFLLIAILAADHFTKDQEEHWSATQGWPIPWKTQWRLRSGFLAGLFWLTTLVGTAISYLVSLGMETSGSFNYPTALFQKGAVHYVPLWQYLLITVMMTLFLSYILLLITTGLSWVFRNFYLTILLVTSLFLLPQMWNFLPAFSSWQPSLYLNIFGVLDGSVAANTGLSGVVWWKGFILYGVIILALEWVFSKVFSYIPTATSGLQRREQA</sequence>
<feature type="transmembrane region" description="Helical" evidence="1">
    <location>
        <begin position="227"/>
        <end position="246"/>
    </location>
</feature>
<evidence type="ECO:0008006" key="4">
    <source>
        <dbReference type="Google" id="ProtNLM"/>
    </source>
</evidence>
<dbReference type="AlphaFoldDB" id="A0A1M4UI94"/>
<dbReference type="Proteomes" id="UP000184128">
    <property type="component" value="Unassembled WGS sequence"/>
</dbReference>
<evidence type="ECO:0000313" key="2">
    <source>
        <dbReference type="EMBL" id="SHE56427.1"/>
    </source>
</evidence>
<keyword evidence="1" id="KW-1133">Transmembrane helix</keyword>
<dbReference type="RefSeq" id="WP_073296456.1">
    <property type="nucleotide sequence ID" value="NZ_FQUF01000008.1"/>
</dbReference>
<keyword evidence="1" id="KW-0812">Transmembrane</keyword>
<feature type="transmembrane region" description="Helical" evidence="1">
    <location>
        <begin position="362"/>
        <end position="383"/>
    </location>
</feature>
<feature type="transmembrane region" description="Helical" evidence="1">
    <location>
        <begin position="181"/>
        <end position="199"/>
    </location>
</feature>
<keyword evidence="3" id="KW-1185">Reference proteome</keyword>
<organism evidence="2 3">
    <name type="scientific">Atopostipes suicloacalis DSM 15692</name>
    <dbReference type="NCBI Taxonomy" id="1121025"/>
    <lineage>
        <taxon>Bacteria</taxon>
        <taxon>Bacillati</taxon>
        <taxon>Bacillota</taxon>
        <taxon>Bacilli</taxon>
        <taxon>Lactobacillales</taxon>
        <taxon>Carnobacteriaceae</taxon>
        <taxon>Atopostipes</taxon>
    </lineage>
</organism>
<proteinExistence type="predicted"/>
<reference evidence="2 3" key="1">
    <citation type="submission" date="2016-11" db="EMBL/GenBank/DDBJ databases">
        <authorList>
            <person name="Jaros S."/>
            <person name="Januszkiewicz K."/>
            <person name="Wedrychowicz H."/>
        </authorList>
    </citation>
    <scope>NUCLEOTIDE SEQUENCE [LARGE SCALE GENOMIC DNA]</scope>
    <source>
        <strain evidence="2 3">DSM 15692</strain>
    </source>
</reference>
<feature type="transmembrane region" description="Helical" evidence="1">
    <location>
        <begin position="273"/>
        <end position="293"/>
    </location>
</feature>
<evidence type="ECO:0000313" key="3">
    <source>
        <dbReference type="Proteomes" id="UP000184128"/>
    </source>
</evidence>
<feature type="transmembrane region" description="Helical" evidence="1">
    <location>
        <begin position="305"/>
        <end position="325"/>
    </location>
</feature>
<keyword evidence="1" id="KW-0472">Membrane</keyword>
<evidence type="ECO:0000256" key="1">
    <source>
        <dbReference type="SAM" id="Phobius"/>
    </source>
</evidence>
<protein>
    <recommendedName>
        <fullName evidence="4">ABC-2 family transporter protein</fullName>
    </recommendedName>
</protein>
<gene>
    <name evidence="2" type="ORF">SAMN02745249_00690</name>
</gene>
<accession>A0A1M4UI94</accession>
<dbReference type="OrthoDB" id="2416555at2"/>
<dbReference type="STRING" id="1121025.SAMN02745249_00690"/>